<evidence type="ECO:0000256" key="4">
    <source>
        <dbReference type="ARBA" id="ARBA00023163"/>
    </source>
</evidence>
<comment type="subcellular location">
    <subcellularLocation>
        <location evidence="1">Nucleus</location>
    </subcellularLocation>
</comment>
<keyword evidence="5" id="KW-0539">Nucleus</keyword>
<evidence type="ECO:0000313" key="9">
    <source>
        <dbReference type="Proteomes" id="UP000257109"/>
    </source>
</evidence>
<keyword evidence="6" id="KW-0175">Coiled coil</keyword>
<dbReference type="FunFam" id="3.40.1810.10:FF:000018">
    <property type="entry name" value="agamous-like MADS-box protein AGL80"/>
    <property type="match status" value="1"/>
</dbReference>
<keyword evidence="3" id="KW-0238">DNA-binding</keyword>
<dbReference type="PRINTS" id="PR00404">
    <property type="entry name" value="MADSDOMAIN"/>
</dbReference>
<comment type="caution">
    <text evidence="8">The sequence shown here is derived from an EMBL/GenBank/DDBJ whole genome shotgun (WGS) entry which is preliminary data.</text>
</comment>
<keyword evidence="9" id="KW-1185">Reference proteome</keyword>
<accession>A0A371GLD7</accession>
<evidence type="ECO:0000256" key="1">
    <source>
        <dbReference type="ARBA" id="ARBA00004123"/>
    </source>
</evidence>
<dbReference type="PANTHER" id="PTHR11945:SF777">
    <property type="entry name" value="MADS-BOX TRANSCRIPTION FACTOR FAMILY PROTEIN"/>
    <property type="match status" value="1"/>
</dbReference>
<dbReference type="SMART" id="SM00432">
    <property type="entry name" value="MADS"/>
    <property type="match status" value="1"/>
</dbReference>
<evidence type="ECO:0000256" key="6">
    <source>
        <dbReference type="SAM" id="Coils"/>
    </source>
</evidence>
<evidence type="ECO:0000313" key="8">
    <source>
        <dbReference type="EMBL" id="RDX91375.1"/>
    </source>
</evidence>
<evidence type="ECO:0000256" key="3">
    <source>
        <dbReference type="ARBA" id="ARBA00023125"/>
    </source>
</evidence>
<keyword evidence="4" id="KW-0804">Transcription</keyword>
<dbReference type="GO" id="GO:0000981">
    <property type="term" value="F:DNA-binding transcription factor activity, RNA polymerase II-specific"/>
    <property type="evidence" value="ECO:0007669"/>
    <property type="project" value="InterPro"/>
</dbReference>
<dbReference type="CDD" id="cd00266">
    <property type="entry name" value="MADS_SRF_like"/>
    <property type="match status" value="1"/>
</dbReference>
<feature type="coiled-coil region" evidence="6">
    <location>
        <begin position="87"/>
        <end position="114"/>
    </location>
</feature>
<dbReference type="PANTHER" id="PTHR11945">
    <property type="entry name" value="MADS BOX PROTEIN"/>
    <property type="match status" value="1"/>
</dbReference>
<evidence type="ECO:0000256" key="5">
    <source>
        <dbReference type="ARBA" id="ARBA00023242"/>
    </source>
</evidence>
<dbReference type="PROSITE" id="PS50066">
    <property type="entry name" value="MADS_BOX_2"/>
    <property type="match status" value="1"/>
</dbReference>
<dbReference type="GO" id="GO:0045944">
    <property type="term" value="P:positive regulation of transcription by RNA polymerase II"/>
    <property type="evidence" value="ECO:0007669"/>
    <property type="project" value="InterPro"/>
</dbReference>
<dbReference type="OrthoDB" id="1692623at2759"/>
<dbReference type="InterPro" id="IPR002100">
    <property type="entry name" value="TF_MADSbox"/>
</dbReference>
<dbReference type="EMBL" id="QJKJ01005139">
    <property type="protein sequence ID" value="RDX91375.1"/>
    <property type="molecule type" value="Genomic_DNA"/>
</dbReference>
<feature type="non-terminal residue" evidence="8">
    <location>
        <position position="1"/>
    </location>
</feature>
<sequence length="258" mass="29381">MTRKKVNPAYITNDSKRKATLRKRKKGLIKKIDEINILCGIEACAILYTPHNPQPEVCPSDWGVQSVLSKFRGVSELEQSKKKFNQESFLRQRIVKAQGQLKKLKNENRKKEMTLLMFQYFNDGNIFDKANMIDLNDLSHMIDQILEEIGRKNNMSQTQEEIPIVENGGKPMIQGEQEFVTHVQGLVDIINGGGGDEMLTLGDVIESMKHQLATWKGKRLYLGESKDLESMIVDQLMGSLQAYEKGSREDMMSLLSKS</sequence>
<gene>
    <name evidence="8" type="primary">AGL80</name>
    <name evidence="8" type="ORF">CR513_26658</name>
</gene>
<name>A0A371GLD7_MUCPR</name>
<evidence type="ECO:0000259" key="7">
    <source>
        <dbReference type="PROSITE" id="PS50066"/>
    </source>
</evidence>
<dbReference type="Pfam" id="PF00319">
    <property type="entry name" value="SRF-TF"/>
    <property type="match status" value="1"/>
</dbReference>
<organism evidence="8 9">
    <name type="scientific">Mucuna pruriens</name>
    <name type="common">Velvet bean</name>
    <name type="synonym">Dolichos pruriens</name>
    <dbReference type="NCBI Taxonomy" id="157652"/>
    <lineage>
        <taxon>Eukaryota</taxon>
        <taxon>Viridiplantae</taxon>
        <taxon>Streptophyta</taxon>
        <taxon>Embryophyta</taxon>
        <taxon>Tracheophyta</taxon>
        <taxon>Spermatophyta</taxon>
        <taxon>Magnoliopsida</taxon>
        <taxon>eudicotyledons</taxon>
        <taxon>Gunneridae</taxon>
        <taxon>Pentapetalae</taxon>
        <taxon>rosids</taxon>
        <taxon>fabids</taxon>
        <taxon>Fabales</taxon>
        <taxon>Fabaceae</taxon>
        <taxon>Papilionoideae</taxon>
        <taxon>50 kb inversion clade</taxon>
        <taxon>NPAAA clade</taxon>
        <taxon>indigoferoid/millettioid clade</taxon>
        <taxon>Phaseoleae</taxon>
        <taxon>Mucuna</taxon>
    </lineage>
</organism>
<reference evidence="8" key="1">
    <citation type="submission" date="2018-05" db="EMBL/GenBank/DDBJ databases">
        <title>Draft genome of Mucuna pruriens seed.</title>
        <authorList>
            <person name="Nnadi N.E."/>
            <person name="Vos R."/>
            <person name="Hasami M.H."/>
            <person name="Devisetty U.K."/>
            <person name="Aguiy J.C."/>
        </authorList>
    </citation>
    <scope>NUCLEOTIDE SEQUENCE [LARGE SCALE GENOMIC DNA]</scope>
    <source>
        <strain evidence="8">JCA_2017</strain>
    </source>
</reference>
<dbReference type="GO" id="GO:0046983">
    <property type="term" value="F:protein dimerization activity"/>
    <property type="evidence" value="ECO:0007669"/>
    <property type="project" value="InterPro"/>
</dbReference>
<protein>
    <submittedName>
        <fullName evidence="8">Agamous-like MADS-box protein AGL80</fullName>
    </submittedName>
</protein>
<dbReference type="GO" id="GO:0005634">
    <property type="term" value="C:nucleus"/>
    <property type="evidence" value="ECO:0007669"/>
    <property type="project" value="UniProtKB-SubCell"/>
</dbReference>
<dbReference type="Proteomes" id="UP000257109">
    <property type="component" value="Unassembled WGS sequence"/>
</dbReference>
<dbReference type="AlphaFoldDB" id="A0A371GLD7"/>
<dbReference type="InterPro" id="IPR036879">
    <property type="entry name" value="TF_MADSbox_sf"/>
</dbReference>
<feature type="domain" description="MADS-box" evidence="7">
    <location>
        <begin position="1"/>
        <end position="61"/>
    </location>
</feature>
<dbReference type="Gene3D" id="3.40.1810.10">
    <property type="entry name" value="Transcription factor, MADS-box"/>
    <property type="match status" value="1"/>
</dbReference>
<evidence type="ECO:0000256" key="2">
    <source>
        <dbReference type="ARBA" id="ARBA00023015"/>
    </source>
</evidence>
<proteinExistence type="predicted"/>
<dbReference type="InterPro" id="IPR033897">
    <property type="entry name" value="SRF-like_MADS-box"/>
</dbReference>
<dbReference type="GO" id="GO:0000978">
    <property type="term" value="F:RNA polymerase II cis-regulatory region sequence-specific DNA binding"/>
    <property type="evidence" value="ECO:0007669"/>
    <property type="project" value="TreeGrafter"/>
</dbReference>
<dbReference type="SUPFAM" id="SSF55455">
    <property type="entry name" value="SRF-like"/>
    <property type="match status" value="1"/>
</dbReference>
<keyword evidence="2" id="KW-0805">Transcription regulation</keyword>